<dbReference type="PROSITE" id="PS50889">
    <property type="entry name" value="S4"/>
    <property type="match status" value="1"/>
</dbReference>
<protein>
    <recommendedName>
        <fullName evidence="3">RNA-binding S4 domain-containing protein</fullName>
    </recommendedName>
</protein>
<evidence type="ECO:0000256" key="2">
    <source>
        <dbReference type="SAM" id="MobiDB-lite"/>
    </source>
</evidence>
<sequence length="185" mass="18640">MASGAPGGAGGPGAVGPEAVGPEAVGPGAVGAGAPGRAAGDDGPGAAPGSATPPPAAAAKPLPPGPPSTRVDRWVWAVRLTKTRAAAATACRAGHVRVNGERAKPATSVKVGDEVRVRGEGPERIVEVAHVLERRVGAEPAARCYIDRTPAPPPPEQVAVAAQRDRGAGRPTKRERREIDRLRGR</sequence>
<dbReference type="AlphaFoldDB" id="A0A919P9B9"/>
<feature type="region of interest" description="Disordered" evidence="2">
    <location>
        <begin position="1"/>
        <end position="70"/>
    </location>
</feature>
<dbReference type="Pfam" id="PF01479">
    <property type="entry name" value="S4"/>
    <property type="match status" value="1"/>
</dbReference>
<dbReference type="Gene3D" id="3.10.290.10">
    <property type="entry name" value="RNA-binding S4 domain"/>
    <property type="match status" value="1"/>
</dbReference>
<keyword evidence="1" id="KW-0694">RNA-binding</keyword>
<comment type="caution">
    <text evidence="4">The sequence shown here is derived from an EMBL/GenBank/DDBJ whole genome shotgun (WGS) entry which is preliminary data.</text>
</comment>
<dbReference type="CDD" id="cd00165">
    <property type="entry name" value="S4"/>
    <property type="match status" value="1"/>
</dbReference>
<gene>
    <name evidence="4" type="ORF">Cpa01nite_21600</name>
</gene>
<feature type="compositionally biased region" description="Pro residues" evidence="2">
    <location>
        <begin position="51"/>
        <end position="67"/>
    </location>
</feature>
<evidence type="ECO:0000259" key="3">
    <source>
        <dbReference type="SMART" id="SM00363"/>
    </source>
</evidence>
<name>A0A919P9B9_9CELL</name>
<dbReference type="InterPro" id="IPR036986">
    <property type="entry name" value="S4_RNA-bd_sf"/>
</dbReference>
<feature type="compositionally biased region" description="Low complexity" evidence="2">
    <location>
        <begin position="15"/>
        <end position="27"/>
    </location>
</feature>
<dbReference type="GO" id="GO:0003723">
    <property type="term" value="F:RNA binding"/>
    <property type="evidence" value="ECO:0007669"/>
    <property type="project" value="UniProtKB-KW"/>
</dbReference>
<feature type="region of interest" description="Disordered" evidence="2">
    <location>
        <begin position="145"/>
        <end position="185"/>
    </location>
</feature>
<dbReference type="SUPFAM" id="SSF55174">
    <property type="entry name" value="Alpha-L RNA-binding motif"/>
    <property type="match status" value="1"/>
</dbReference>
<dbReference type="SMART" id="SM00363">
    <property type="entry name" value="S4"/>
    <property type="match status" value="1"/>
</dbReference>
<feature type="compositionally biased region" description="Basic and acidic residues" evidence="2">
    <location>
        <begin position="175"/>
        <end position="185"/>
    </location>
</feature>
<dbReference type="EMBL" id="BONO01000015">
    <property type="protein sequence ID" value="GIG36779.1"/>
    <property type="molecule type" value="Genomic_DNA"/>
</dbReference>
<keyword evidence="5" id="KW-1185">Reference proteome</keyword>
<feature type="compositionally biased region" description="Gly residues" evidence="2">
    <location>
        <begin position="1"/>
        <end position="14"/>
    </location>
</feature>
<accession>A0A919P9B9</accession>
<organism evidence="4 5">
    <name type="scientific">Cellulomonas pakistanensis</name>
    <dbReference type="NCBI Taxonomy" id="992287"/>
    <lineage>
        <taxon>Bacteria</taxon>
        <taxon>Bacillati</taxon>
        <taxon>Actinomycetota</taxon>
        <taxon>Actinomycetes</taxon>
        <taxon>Micrococcales</taxon>
        <taxon>Cellulomonadaceae</taxon>
        <taxon>Cellulomonas</taxon>
    </lineage>
</organism>
<proteinExistence type="predicted"/>
<evidence type="ECO:0000313" key="5">
    <source>
        <dbReference type="Proteomes" id="UP000642125"/>
    </source>
</evidence>
<reference evidence="4" key="1">
    <citation type="submission" date="2021-01" db="EMBL/GenBank/DDBJ databases">
        <title>Whole genome shotgun sequence of Cellulomonas pakistanensis NBRC 110800.</title>
        <authorList>
            <person name="Komaki H."/>
            <person name="Tamura T."/>
        </authorList>
    </citation>
    <scope>NUCLEOTIDE SEQUENCE</scope>
    <source>
        <strain evidence="4">NBRC 110800</strain>
    </source>
</reference>
<evidence type="ECO:0000313" key="4">
    <source>
        <dbReference type="EMBL" id="GIG36779.1"/>
    </source>
</evidence>
<feature type="domain" description="RNA-binding S4" evidence="3">
    <location>
        <begin position="69"/>
        <end position="130"/>
    </location>
</feature>
<dbReference type="InterPro" id="IPR002942">
    <property type="entry name" value="S4_RNA-bd"/>
</dbReference>
<dbReference type="Proteomes" id="UP000642125">
    <property type="component" value="Unassembled WGS sequence"/>
</dbReference>
<evidence type="ECO:0000256" key="1">
    <source>
        <dbReference type="PROSITE-ProRule" id="PRU00182"/>
    </source>
</evidence>